<evidence type="ECO:0000256" key="1">
    <source>
        <dbReference type="SAM" id="MobiDB-lite"/>
    </source>
</evidence>
<keyword evidence="4" id="KW-1185">Reference proteome</keyword>
<dbReference type="Pfam" id="PF11374">
    <property type="entry name" value="DUF3176"/>
    <property type="match status" value="1"/>
</dbReference>
<evidence type="ECO:0000313" key="4">
    <source>
        <dbReference type="Proteomes" id="UP001152607"/>
    </source>
</evidence>
<keyword evidence="2" id="KW-1133">Transmembrane helix</keyword>
<proteinExistence type="predicted"/>
<feature type="transmembrane region" description="Helical" evidence="2">
    <location>
        <begin position="525"/>
        <end position="554"/>
    </location>
</feature>
<dbReference type="Proteomes" id="UP001152607">
    <property type="component" value="Unassembled WGS sequence"/>
</dbReference>
<dbReference type="OrthoDB" id="5357734at2759"/>
<keyword evidence="2" id="KW-0472">Membrane</keyword>
<comment type="caution">
    <text evidence="3">The sequence shown here is derived from an EMBL/GenBank/DDBJ whole genome shotgun (WGS) entry which is preliminary data.</text>
</comment>
<protein>
    <submittedName>
        <fullName evidence="3">Uncharacterized protein</fullName>
    </submittedName>
</protein>
<organism evidence="3 4">
    <name type="scientific">Periconia digitata</name>
    <dbReference type="NCBI Taxonomy" id="1303443"/>
    <lineage>
        <taxon>Eukaryota</taxon>
        <taxon>Fungi</taxon>
        <taxon>Dikarya</taxon>
        <taxon>Ascomycota</taxon>
        <taxon>Pezizomycotina</taxon>
        <taxon>Dothideomycetes</taxon>
        <taxon>Pleosporomycetidae</taxon>
        <taxon>Pleosporales</taxon>
        <taxon>Massarineae</taxon>
        <taxon>Periconiaceae</taxon>
        <taxon>Periconia</taxon>
    </lineage>
</organism>
<feature type="transmembrane region" description="Helical" evidence="2">
    <location>
        <begin position="65"/>
        <end position="83"/>
    </location>
</feature>
<evidence type="ECO:0000256" key="2">
    <source>
        <dbReference type="SAM" id="Phobius"/>
    </source>
</evidence>
<name>A0A9W4UBP8_9PLEO</name>
<dbReference type="InterPro" id="IPR021514">
    <property type="entry name" value="DUF3176"/>
</dbReference>
<keyword evidence="2" id="KW-0812">Transmembrane</keyword>
<sequence length="631" mass="69515">MKTPPIESPYTRVCEHDPVQASSSSTYVEMRSLPHRKTPNGVKDDRNIPQRPTFQATSLPLQGPAALFAVILLTGAAVGVLLASRDSPIERWKVQNVHIQPQVWLSVLSTTMDGLTMFALTKAAEVTYWRTAARGTTLRDMYDLYESHSILGALNNLFRLRGNGLAVVSVLCLVSALRGPLFQRASTVDGNALRETVGRQELKIAQLIPPNFLFQNLVGNPLLFDGAYNAYVERTPILNVPSNEKECGDKCEGKVKGYGFEIKCLDVSSVPWDNSSDSALRQMYQASDISIGSAVPIFNSSAVLPGGIQKYTFDSSLDDAAREAQITAEQQGWFQTTSLFKSEPICGGALSVHTCSLHHAVVEYDVVLSNGTLSLRSDNWQDDNVLFQTPTWNFPTTYAPVQDLSEPWGPTVHWVSWLMAEFNEEIDMYTEGKEGGPSGGANRRYLLAKRFIHGDINNVSCSTTFGDPTQFVLNRLREMAFRAAAVAATVTDPAILFGNVELAQDGLSRAANWTQNVELIGQRRVVAYTVSIPFLACAVACSLLAVVAMAPLYWKARSEIVVLRSFNPLDVAHVFDAPLLHHVHDKDMETYVRKEQGLRRVRCSVKESQDGDSSRAMRIISGDRHTAAVAK</sequence>
<dbReference type="EMBL" id="CAOQHR010000004">
    <property type="protein sequence ID" value="CAI6332970.1"/>
    <property type="molecule type" value="Genomic_DNA"/>
</dbReference>
<dbReference type="AlphaFoldDB" id="A0A9W4UBP8"/>
<accession>A0A9W4UBP8</accession>
<evidence type="ECO:0000313" key="3">
    <source>
        <dbReference type="EMBL" id="CAI6332970.1"/>
    </source>
</evidence>
<dbReference type="PANTHER" id="PTHR37576">
    <property type="entry name" value="DEFECT AT LOW TEMPERATURE PROTEIN 1"/>
    <property type="match status" value="1"/>
</dbReference>
<reference evidence="3" key="1">
    <citation type="submission" date="2023-01" db="EMBL/GenBank/DDBJ databases">
        <authorList>
            <person name="Van Ghelder C."/>
            <person name="Rancurel C."/>
        </authorList>
    </citation>
    <scope>NUCLEOTIDE SEQUENCE</scope>
    <source>
        <strain evidence="3">CNCM I-4278</strain>
    </source>
</reference>
<dbReference type="PANTHER" id="PTHR37576:SF2">
    <property type="entry name" value="DEFECT AT LOW TEMPERATURE PROTEIN 1"/>
    <property type="match status" value="1"/>
</dbReference>
<feature type="region of interest" description="Disordered" evidence="1">
    <location>
        <begin position="19"/>
        <end position="48"/>
    </location>
</feature>
<gene>
    <name evidence="3" type="ORF">PDIGIT_LOCUS6003</name>
</gene>